<evidence type="ECO:0000256" key="9">
    <source>
        <dbReference type="SAM" id="Phobius"/>
    </source>
</evidence>
<dbReference type="PROSITE" id="PS01352">
    <property type="entry name" value="HEMATOPO_REC_L_F1"/>
    <property type="match status" value="1"/>
</dbReference>
<evidence type="ECO:0000259" key="11">
    <source>
        <dbReference type="PROSITE" id="PS50853"/>
    </source>
</evidence>
<dbReference type="PANTHER" id="PTHR23037:SF31">
    <property type="entry name" value="THROMBOPOIETIN RECEPTOR"/>
    <property type="match status" value="1"/>
</dbReference>
<evidence type="ECO:0000256" key="7">
    <source>
        <dbReference type="ARBA" id="ARBA00023170"/>
    </source>
</evidence>
<organism evidence="12 13">
    <name type="scientific">Pleurodeles waltl</name>
    <name type="common">Iberian ribbed newt</name>
    <dbReference type="NCBI Taxonomy" id="8319"/>
    <lineage>
        <taxon>Eukaryota</taxon>
        <taxon>Metazoa</taxon>
        <taxon>Chordata</taxon>
        <taxon>Craniata</taxon>
        <taxon>Vertebrata</taxon>
        <taxon>Euteleostomi</taxon>
        <taxon>Amphibia</taxon>
        <taxon>Batrachia</taxon>
        <taxon>Caudata</taxon>
        <taxon>Salamandroidea</taxon>
        <taxon>Salamandridae</taxon>
        <taxon>Pleurodelinae</taxon>
        <taxon>Pleurodeles</taxon>
    </lineage>
</organism>
<keyword evidence="3 9" id="KW-0812">Transmembrane</keyword>
<keyword evidence="8" id="KW-0325">Glycoprotein</keyword>
<comment type="caution">
    <text evidence="12">The sequence shown here is derived from an EMBL/GenBank/DDBJ whole genome shotgun (WGS) entry which is preliminary data.</text>
</comment>
<sequence length="689" mass="78602">MPPRHPRPWIYLLLAAAGLPALRAPRSPLTQTDVDLLHDVSEKIICFSRTFTDLTCFWEEEEQGDIEMYQFFYTYEDGETTRCPLTVEDLGTRGTRYICIFPSEDVRLFSTIDIEVVDVKTNETRYSRNMAVENLGLIDPPKNVFAVWTGRLGQARVSWEPHPDGYNEFYTYEVKYNPTNSSETPQMRRVEENAVTYDLSELQPGVVYDVCVRTKPDELSLSGFWGPWSEVVSIVTPHNADDLQLNCSTPDLVHVTCEWSDGKYQGLLSHQLYYQHRGTVWELCLPSRTELQEETSVHKCEFPAETHSEISVTVNVTTVTKDVLAFCKEPFKIQKVVRPHAPQILSSNVSDDHLTLHWAPPLPQLEGHLIYEVRYSAMNASDWKSLIVQHGAYNATLDLRYGTRYSVQMRAKPDGEQCEGFWSTWSDVLDVTVPMYEGWILLMAAAACLPFLTMLFLLLRCTFPAMFSKLKGKIWPPVPNLHRVLDGFMAEIQKQYQPTPSFYEKPSEDALLPCLLEVLSEKNLPPKGEDDTPDSQRVKLTQSIDWPVTGILPEDQPLSETDVPRNLQQDYVVLAPSGTSTNRYENEYSNGALAHTLNLGVLLLTVPRNPTEESVEDSQDGRDRHYTSFTRPWPGQDISCEHEVYHERVAVWGVSDPGEQGGWTREPMNTTDISNHSYLLMADTSNWRQ</sequence>
<feature type="domain" description="Fibronectin type-III" evidence="11">
    <location>
        <begin position="140"/>
        <end position="239"/>
    </location>
</feature>
<comment type="subcellular location">
    <subcellularLocation>
        <location evidence="1">Membrane</location>
        <topology evidence="1">Single-pass type I membrane protein</topology>
    </subcellularLocation>
</comment>
<dbReference type="GO" id="GO:0009897">
    <property type="term" value="C:external side of plasma membrane"/>
    <property type="evidence" value="ECO:0007669"/>
    <property type="project" value="TreeGrafter"/>
</dbReference>
<evidence type="ECO:0000256" key="4">
    <source>
        <dbReference type="ARBA" id="ARBA00022729"/>
    </source>
</evidence>
<evidence type="ECO:0000313" key="13">
    <source>
        <dbReference type="Proteomes" id="UP001066276"/>
    </source>
</evidence>
<dbReference type="InterPro" id="IPR015152">
    <property type="entry name" value="Growth/epo_recpt_lig-bind"/>
</dbReference>
<dbReference type="PROSITE" id="PS50853">
    <property type="entry name" value="FN3"/>
    <property type="match status" value="2"/>
</dbReference>
<accession>A0AAV7SSV8</accession>
<dbReference type="Proteomes" id="UP001066276">
    <property type="component" value="Chromosome 4_2"/>
</dbReference>
<feature type="chain" id="PRO_5043933507" description="Fibronectin type-III domain-containing protein" evidence="10">
    <location>
        <begin position="25"/>
        <end position="689"/>
    </location>
</feature>
<feature type="signal peptide" evidence="10">
    <location>
        <begin position="1"/>
        <end position="24"/>
    </location>
</feature>
<evidence type="ECO:0000313" key="12">
    <source>
        <dbReference type="EMBL" id="KAJ1167242.1"/>
    </source>
</evidence>
<evidence type="ECO:0000256" key="1">
    <source>
        <dbReference type="ARBA" id="ARBA00004479"/>
    </source>
</evidence>
<gene>
    <name evidence="12" type="ORF">NDU88_007635</name>
</gene>
<dbReference type="InterPro" id="IPR003528">
    <property type="entry name" value="Long_hematopoietin_rcpt_CS"/>
</dbReference>
<evidence type="ECO:0000256" key="2">
    <source>
        <dbReference type="ARBA" id="ARBA00007885"/>
    </source>
</evidence>
<keyword evidence="4 10" id="KW-0732">Signal</keyword>
<evidence type="ECO:0000256" key="6">
    <source>
        <dbReference type="ARBA" id="ARBA00023136"/>
    </source>
</evidence>
<keyword evidence="7" id="KW-0675">Receptor</keyword>
<evidence type="ECO:0000256" key="10">
    <source>
        <dbReference type="SAM" id="SignalP"/>
    </source>
</evidence>
<reference evidence="12" key="1">
    <citation type="journal article" date="2022" name="bioRxiv">
        <title>Sequencing and chromosome-scale assembly of the giantPleurodeles waltlgenome.</title>
        <authorList>
            <person name="Brown T."/>
            <person name="Elewa A."/>
            <person name="Iarovenko S."/>
            <person name="Subramanian E."/>
            <person name="Araus A.J."/>
            <person name="Petzold A."/>
            <person name="Susuki M."/>
            <person name="Suzuki K.-i.T."/>
            <person name="Hayashi T."/>
            <person name="Toyoda A."/>
            <person name="Oliveira C."/>
            <person name="Osipova E."/>
            <person name="Leigh N.D."/>
            <person name="Simon A."/>
            <person name="Yun M.H."/>
        </authorList>
    </citation>
    <scope>NUCLEOTIDE SEQUENCE</scope>
    <source>
        <strain evidence="12">20211129_DDA</strain>
        <tissue evidence="12">Liver</tissue>
    </source>
</reference>
<keyword evidence="6 9" id="KW-0472">Membrane</keyword>
<dbReference type="Pfam" id="PF00041">
    <property type="entry name" value="fn3"/>
    <property type="match status" value="1"/>
</dbReference>
<dbReference type="SMART" id="SM00060">
    <property type="entry name" value="FN3"/>
    <property type="match status" value="2"/>
</dbReference>
<dbReference type="InterPro" id="IPR003961">
    <property type="entry name" value="FN3_dom"/>
</dbReference>
<feature type="domain" description="Fibronectin type-III" evidence="11">
    <location>
        <begin position="338"/>
        <end position="435"/>
    </location>
</feature>
<evidence type="ECO:0000256" key="8">
    <source>
        <dbReference type="ARBA" id="ARBA00023180"/>
    </source>
</evidence>
<keyword evidence="5 9" id="KW-1133">Transmembrane helix</keyword>
<dbReference type="PANTHER" id="PTHR23037">
    <property type="entry name" value="CYTOKINE RECEPTOR"/>
    <property type="match status" value="1"/>
</dbReference>
<dbReference type="Gene3D" id="2.60.40.10">
    <property type="entry name" value="Immunoglobulins"/>
    <property type="match status" value="4"/>
</dbReference>
<dbReference type="EMBL" id="JANPWB010000008">
    <property type="protein sequence ID" value="KAJ1167242.1"/>
    <property type="molecule type" value="Genomic_DNA"/>
</dbReference>
<name>A0AAV7SSV8_PLEWA</name>
<dbReference type="InterPro" id="IPR036116">
    <property type="entry name" value="FN3_sf"/>
</dbReference>
<dbReference type="InterPro" id="IPR013783">
    <property type="entry name" value="Ig-like_fold"/>
</dbReference>
<keyword evidence="13" id="KW-1185">Reference proteome</keyword>
<feature type="transmembrane region" description="Helical" evidence="9">
    <location>
        <begin position="439"/>
        <end position="459"/>
    </location>
</feature>
<comment type="similarity">
    <text evidence="2">Belongs to the type I cytokine receptor family. Type 1 subfamily.</text>
</comment>
<dbReference type="CDD" id="cd00063">
    <property type="entry name" value="FN3"/>
    <property type="match status" value="2"/>
</dbReference>
<protein>
    <recommendedName>
        <fullName evidence="11">Fibronectin type-III domain-containing protein</fullName>
    </recommendedName>
</protein>
<evidence type="ECO:0000256" key="5">
    <source>
        <dbReference type="ARBA" id="ARBA00022989"/>
    </source>
</evidence>
<dbReference type="Pfam" id="PF09067">
    <property type="entry name" value="EpoR_lig-bind"/>
    <property type="match status" value="2"/>
</dbReference>
<dbReference type="GO" id="GO:0004896">
    <property type="term" value="F:cytokine receptor activity"/>
    <property type="evidence" value="ECO:0007669"/>
    <property type="project" value="InterPro"/>
</dbReference>
<dbReference type="AlphaFoldDB" id="A0AAV7SSV8"/>
<proteinExistence type="inferred from homology"/>
<dbReference type="SUPFAM" id="SSF49265">
    <property type="entry name" value="Fibronectin type III"/>
    <property type="match status" value="4"/>
</dbReference>
<evidence type="ECO:0000256" key="3">
    <source>
        <dbReference type="ARBA" id="ARBA00022692"/>
    </source>
</evidence>